<dbReference type="AlphaFoldDB" id="I1S7B5"/>
<accession>I1S7B5</accession>
<evidence type="ECO:0000313" key="3">
    <source>
        <dbReference type="EnsemblFungi" id="CEF87636"/>
    </source>
</evidence>
<dbReference type="KEGG" id="fgr:FGSG_12738"/>
<dbReference type="InParanoid" id="I1S7B5"/>
<keyword evidence="4" id="KW-1185">Reference proteome</keyword>
<dbReference type="EnsemblFungi" id="CEF87636">
    <property type="protein sequence ID" value="CEF87636"/>
    <property type="gene ID" value="FGRRES_12738"/>
</dbReference>
<sequence>MCFGATCPTCSKKAWRGCGNHVQQVFDKVPESQWCTCTPRTKIGGKEYPPAAAMQIPGLSWISSMLGGGSRQGSGRQTLGLHSTGKRPLDLMTPNRASSHDAQLPRLKDEGMEVSGLETVMYCSTFPSKNVKRSKIARSRRYIRLASLPAWSVREVWGYRLAPGNPRVGGGEDLTQEGTKKRQRQADR</sequence>
<evidence type="ECO:0000313" key="4">
    <source>
        <dbReference type="Proteomes" id="UP000070720"/>
    </source>
</evidence>
<reference evidence="3 4" key="1">
    <citation type="journal article" date="2007" name="Science">
        <title>The Fusarium graminearum genome reveals a link between localized polymorphism and pathogen specialization.</title>
        <authorList>
            <person name="Cuomo C.A."/>
            <person name="Gueldener U."/>
            <person name="Xu J.-R."/>
            <person name="Trail F."/>
            <person name="Turgeon B.G."/>
            <person name="Di Pietro A."/>
            <person name="Walton J.D."/>
            <person name="Ma L.-J."/>
            <person name="Baker S.E."/>
            <person name="Rep M."/>
            <person name="Adam G."/>
            <person name="Antoniw J."/>
            <person name="Baldwin T."/>
            <person name="Calvo S.E."/>
            <person name="Chang Y.-L."/>
            <person name="DeCaprio D."/>
            <person name="Gale L.R."/>
            <person name="Gnerre S."/>
            <person name="Goswami R.S."/>
            <person name="Hammond-Kosack K."/>
            <person name="Harris L.J."/>
            <person name="Hilburn K."/>
            <person name="Kennell J.C."/>
            <person name="Kroken S."/>
            <person name="Magnuson J.K."/>
            <person name="Mannhaupt G."/>
            <person name="Mauceli E.W."/>
            <person name="Mewes H.-W."/>
            <person name="Mitterbauer R."/>
            <person name="Muehlbauer G."/>
            <person name="Muensterkoetter M."/>
            <person name="Nelson D."/>
            <person name="O'Donnell K."/>
            <person name="Ouellet T."/>
            <person name="Qi W."/>
            <person name="Quesneville H."/>
            <person name="Roncero M.I.G."/>
            <person name="Seong K.-Y."/>
            <person name="Tetko I.V."/>
            <person name="Urban M."/>
            <person name="Waalwijk C."/>
            <person name="Ward T.J."/>
            <person name="Yao J."/>
            <person name="Birren B.W."/>
            <person name="Kistler H.C."/>
        </authorList>
    </citation>
    <scope>NUCLEOTIDE SEQUENCE [LARGE SCALE GENOMIC DNA]</scope>
    <source>
        <strain evidence="4">ATCC MYA-4620 / CBS 123657 / FGSC 9075 / NRRL 31084 / PH-1</strain>
        <strain evidence="3">PH-1 / ATCC MYA-4620 / FGSC 9075 / NRRL 31084</strain>
    </source>
</reference>
<reference key="3">
    <citation type="submission" date="2014-02" db="EMBL/GenBank/DDBJ databases">
        <title>A revised Fusarium graminearum genomic reference sequence using whole shotgun re-sequencing.</title>
        <authorList>
            <person name="King R."/>
            <person name="Urban M."/>
            <person name="Hassani-Pak K."/>
            <person name="Hammond-Kosack K."/>
        </authorList>
    </citation>
    <scope>NUCLEOTIDE SEQUENCE</scope>
    <source>
        <strain>PH-1</strain>
    </source>
</reference>
<feature type="region of interest" description="Disordered" evidence="1">
    <location>
        <begin position="67"/>
        <end position="97"/>
    </location>
</feature>
<gene>
    <name evidence="2" type="ORF">FGRAMPH1_01T17889</name>
</gene>
<dbReference type="EMBL" id="HG970334">
    <property type="protein sequence ID" value="CEF87636.1"/>
    <property type="molecule type" value="Genomic_DNA"/>
</dbReference>
<proteinExistence type="predicted"/>
<dbReference type="RefSeq" id="XP_011323963.1">
    <property type="nucleotide sequence ID" value="XM_011325661.1"/>
</dbReference>
<dbReference type="HOGENOM" id="CLU_1441166_0_0_1"/>
<dbReference type="eggNOG" id="ENOG502SCRY">
    <property type="taxonomic scope" value="Eukaryota"/>
</dbReference>
<protein>
    <submittedName>
        <fullName evidence="2">Chromosome 3, complete genome</fullName>
    </submittedName>
</protein>
<organism evidence="2 4">
    <name type="scientific">Gibberella zeae (strain ATCC MYA-4620 / CBS 123657 / FGSC 9075 / NRRL 31084 / PH-1)</name>
    <name type="common">Wheat head blight fungus</name>
    <name type="synonym">Fusarium graminearum</name>
    <dbReference type="NCBI Taxonomy" id="229533"/>
    <lineage>
        <taxon>Eukaryota</taxon>
        <taxon>Fungi</taxon>
        <taxon>Dikarya</taxon>
        <taxon>Ascomycota</taxon>
        <taxon>Pezizomycotina</taxon>
        <taxon>Sordariomycetes</taxon>
        <taxon>Hypocreomycetidae</taxon>
        <taxon>Hypocreales</taxon>
        <taxon>Nectriaceae</taxon>
        <taxon>Fusarium</taxon>
    </lineage>
</organism>
<reference evidence="3" key="5">
    <citation type="submission" date="2017-01" db="UniProtKB">
        <authorList>
            <consortium name="EnsemblFungi"/>
        </authorList>
    </citation>
    <scope>IDENTIFICATION</scope>
    <source>
        <strain evidence="3">PH-1 / ATCC MYA-4620 / FGSC 9075 / NRRL 31084</strain>
    </source>
</reference>
<evidence type="ECO:0000256" key="1">
    <source>
        <dbReference type="SAM" id="MobiDB-lite"/>
    </source>
</evidence>
<dbReference type="PANTHER" id="PTHR34724:SF2">
    <property type="entry name" value="OS12G0596101 PROTEIN"/>
    <property type="match status" value="1"/>
</dbReference>
<reference evidence="2 4" key="4">
    <citation type="journal article" date="2015" name="BMC Genomics">
        <title>The completed genome sequence of the pathogenic ascomycete fungus Fusarium graminearum.</title>
        <authorList>
            <person name="King R."/>
            <person name="Urban M."/>
            <person name="Hammond-Kosack M.C."/>
            <person name="Hassani-Pak K."/>
            <person name="Hammond-Kosack K.E."/>
        </authorList>
    </citation>
    <scope>NUCLEOTIDE SEQUENCE [LARGE SCALE GENOMIC DNA]</scope>
    <source>
        <strain evidence="4">ATCC MYA-4620 / CBS 123657 / FGSC 9075 / NRRL 31084 / PH-1</strain>
        <strain evidence="2">PH-1</strain>
    </source>
</reference>
<evidence type="ECO:0000313" key="2">
    <source>
        <dbReference type="EMBL" id="CEF87636.1"/>
    </source>
</evidence>
<dbReference type="PANTHER" id="PTHR34724">
    <property type="entry name" value="OS12G0596101 PROTEIN"/>
    <property type="match status" value="1"/>
</dbReference>
<name>I1S7B5_GIBZE</name>
<reference evidence="3 4" key="2">
    <citation type="journal article" date="2010" name="Nature">
        <title>Comparative genomics reveals mobile pathogenicity chromosomes in Fusarium.</title>
        <authorList>
            <person name="Ma L.J."/>
            <person name="van der Does H.C."/>
            <person name="Borkovich K.A."/>
            <person name="Coleman J.J."/>
            <person name="Daboussi M.J."/>
            <person name="Di Pietro A."/>
            <person name="Dufresne M."/>
            <person name="Freitag M."/>
            <person name="Grabherr M."/>
            <person name="Henrissat B."/>
            <person name="Houterman P.M."/>
            <person name="Kang S."/>
            <person name="Shim W.B."/>
            <person name="Woloshuk C."/>
            <person name="Xie X."/>
            <person name="Xu J.R."/>
            <person name="Antoniw J."/>
            <person name="Baker S.E."/>
            <person name="Bluhm B.H."/>
            <person name="Breakspear A."/>
            <person name="Brown D.W."/>
            <person name="Butchko R.A."/>
            <person name="Chapman S."/>
            <person name="Coulson R."/>
            <person name="Coutinho P.M."/>
            <person name="Danchin E.G."/>
            <person name="Diener A."/>
            <person name="Gale L.R."/>
            <person name="Gardiner D.M."/>
            <person name="Goff S."/>
            <person name="Hammond-Kosack K.E."/>
            <person name="Hilburn K."/>
            <person name="Hua-Van A."/>
            <person name="Jonkers W."/>
            <person name="Kazan K."/>
            <person name="Kodira C.D."/>
            <person name="Koehrsen M."/>
            <person name="Kumar L."/>
            <person name="Lee Y.H."/>
            <person name="Li L."/>
            <person name="Manners J.M."/>
            <person name="Miranda-Saavedra D."/>
            <person name="Mukherjee M."/>
            <person name="Park G."/>
            <person name="Park J."/>
            <person name="Park S.Y."/>
            <person name="Proctor R.H."/>
            <person name="Regev A."/>
            <person name="Ruiz-Roldan M.C."/>
            <person name="Sain D."/>
            <person name="Sakthikumar S."/>
            <person name="Sykes S."/>
            <person name="Schwartz D.C."/>
            <person name="Turgeon B.G."/>
            <person name="Wapinski I."/>
            <person name="Yoder O."/>
            <person name="Young S."/>
            <person name="Zeng Q."/>
            <person name="Zhou S."/>
            <person name="Galagan J."/>
            <person name="Cuomo C.A."/>
            <person name="Kistler H.C."/>
            <person name="Rep M."/>
        </authorList>
    </citation>
    <scope>GENOME REANNOTATION</scope>
    <source>
        <strain evidence="4">ATCC MYA-4620 / CBS 123657 / FGSC 9075 / NRRL 31084 / PH-1</strain>
        <strain evidence="3">PH-1 / ATCC MYA-4620 / FGSC 9075 / NRRL 31084</strain>
    </source>
</reference>
<dbReference type="Proteomes" id="UP000070720">
    <property type="component" value="Chromosome 3"/>
</dbReference>
<feature type="compositionally biased region" description="Basic and acidic residues" evidence="1">
    <location>
        <begin position="178"/>
        <end position="188"/>
    </location>
</feature>
<dbReference type="OrthoDB" id="88410at2759"/>
<feature type="region of interest" description="Disordered" evidence="1">
    <location>
        <begin position="162"/>
        <end position="188"/>
    </location>
</feature>
<dbReference type="VEuPathDB" id="FungiDB:FGRAMPH1_01G17889"/>